<keyword evidence="2" id="KW-1185">Reference proteome</keyword>
<sequence>MVAGVADRRVGDPRPLHLRCVDTTRTTVEACLTAGVDTDHGERGD</sequence>
<evidence type="ECO:0000313" key="1">
    <source>
        <dbReference type="EMBL" id="MCS7475232.1"/>
    </source>
</evidence>
<accession>A0A9X3ACM8</accession>
<proteinExistence type="predicted"/>
<dbReference type="EMBL" id="JANYMP010000001">
    <property type="protein sequence ID" value="MCS7475232.1"/>
    <property type="molecule type" value="Genomic_DNA"/>
</dbReference>
<organism evidence="1 2">
    <name type="scientific">Umezawaea endophytica</name>
    <dbReference type="NCBI Taxonomy" id="1654476"/>
    <lineage>
        <taxon>Bacteria</taxon>
        <taxon>Bacillati</taxon>
        <taxon>Actinomycetota</taxon>
        <taxon>Actinomycetes</taxon>
        <taxon>Pseudonocardiales</taxon>
        <taxon>Pseudonocardiaceae</taxon>
        <taxon>Umezawaea</taxon>
    </lineage>
</organism>
<protein>
    <submittedName>
        <fullName evidence="1">Uncharacterized protein</fullName>
    </submittedName>
</protein>
<name>A0A9X3ACM8_9PSEU</name>
<gene>
    <name evidence="1" type="ORF">NZH93_00070</name>
</gene>
<dbReference type="RefSeq" id="WP_259620758.1">
    <property type="nucleotide sequence ID" value="NZ_JANYMP010000001.1"/>
</dbReference>
<dbReference type="Proteomes" id="UP001141259">
    <property type="component" value="Unassembled WGS sequence"/>
</dbReference>
<comment type="caution">
    <text evidence="1">The sequence shown here is derived from an EMBL/GenBank/DDBJ whole genome shotgun (WGS) entry which is preliminary data.</text>
</comment>
<reference evidence="1" key="1">
    <citation type="submission" date="2022-08" db="EMBL/GenBank/DDBJ databases">
        <authorList>
            <person name="Tistechok S."/>
            <person name="Samborskyy M."/>
            <person name="Roman I."/>
        </authorList>
    </citation>
    <scope>NUCLEOTIDE SEQUENCE</scope>
    <source>
        <strain evidence="1">DSM 103496</strain>
    </source>
</reference>
<dbReference type="AlphaFoldDB" id="A0A9X3ACM8"/>
<evidence type="ECO:0000313" key="2">
    <source>
        <dbReference type="Proteomes" id="UP001141259"/>
    </source>
</evidence>